<feature type="compositionally biased region" description="Basic and acidic residues" evidence="2">
    <location>
        <begin position="306"/>
        <end position="317"/>
    </location>
</feature>
<protein>
    <submittedName>
        <fullName evidence="6">Uncharacterized protein</fullName>
    </submittedName>
</protein>
<proteinExistence type="predicted"/>
<dbReference type="InterPro" id="IPR026371">
    <property type="entry name" value="PGF_CTERM"/>
</dbReference>
<feature type="compositionally biased region" description="Acidic residues" evidence="2">
    <location>
        <begin position="289"/>
        <end position="298"/>
    </location>
</feature>
<evidence type="ECO:0000313" key="7">
    <source>
        <dbReference type="Proteomes" id="UP000011575"/>
    </source>
</evidence>
<keyword evidence="3" id="KW-0812">Transmembrane</keyword>
<feature type="domain" description="DUF7490" evidence="5">
    <location>
        <begin position="165"/>
        <end position="267"/>
    </location>
</feature>
<feature type="domain" description="DUF7490" evidence="5">
    <location>
        <begin position="42"/>
        <end position="146"/>
    </location>
</feature>
<evidence type="ECO:0000256" key="3">
    <source>
        <dbReference type="SAM" id="Phobius"/>
    </source>
</evidence>
<dbReference type="Proteomes" id="UP000011575">
    <property type="component" value="Unassembled WGS sequence"/>
</dbReference>
<sequence length="344" mass="36096">MDTRSALLAAAAALLLVSAIGVVAAPDALVDPRETDERPGDIRIVDTVVAPDEVRGETAELRLGVDLAHYGSTVENVTVRHRAIGADSGLLVDETTVDVGDVDDEGERTVNGSVNVEREGGYRIETVVFADGERRADRTTRVGGVEALTPEYADSRVGFTEETVWPTVAVSVVEADNESATLSVSASVTNRGDDASESVDLRLLVRQAESNVIAAEAGESVGSVRPGRTERVTTTVDVPAGYNYYIDAALFDDGVRIDETQGVANLNPRETISADETVEDVEFAVEDFAGDDAAEGGVDDGASGGDGRDAEDSRDASDDQTPGFGVVAALVALLGAALFARRRR</sequence>
<dbReference type="RefSeq" id="WP_008001158.1">
    <property type="nucleotide sequence ID" value="NZ_AOJI01000026.1"/>
</dbReference>
<dbReference type="GO" id="GO:0005886">
    <property type="term" value="C:plasma membrane"/>
    <property type="evidence" value="ECO:0007669"/>
    <property type="project" value="UniProtKB-SubCell"/>
</dbReference>
<keyword evidence="3" id="KW-1133">Transmembrane helix</keyword>
<dbReference type="InterPro" id="IPR013783">
    <property type="entry name" value="Ig-like_fold"/>
</dbReference>
<comment type="caution">
    <text evidence="6">The sequence shown here is derived from an EMBL/GenBank/DDBJ whole genome shotgun (WGS) entry which is preliminary data.</text>
</comment>
<feature type="domain" description="PGF-CTERM archaeal protein-sorting signal" evidence="4">
    <location>
        <begin position="321"/>
        <end position="343"/>
    </location>
</feature>
<evidence type="ECO:0000259" key="4">
    <source>
        <dbReference type="Pfam" id="PF18204"/>
    </source>
</evidence>
<evidence type="ECO:0000313" key="6">
    <source>
        <dbReference type="EMBL" id="EMA66540.1"/>
    </source>
</evidence>
<accession>M0PCK0</accession>
<reference evidence="6 7" key="1">
    <citation type="journal article" date="2014" name="PLoS Genet.">
        <title>Phylogenetically driven sequencing of extremely halophilic archaea reveals strategies for static and dynamic osmo-response.</title>
        <authorList>
            <person name="Becker E.A."/>
            <person name="Seitzer P.M."/>
            <person name="Tritt A."/>
            <person name="Larsen D."/>
            <person name="Krusor M."/>
            <person name="Yao A.I."/>
            <person name="Wu D."/>
            <person name="Madern D."/>
            <person name="Eisen J.A."/>
            <person name="Darling A.E."/>
            <person name="Facciotti M.T."/>
        </authorList>
    </citation>
    <scope>NUCLEOTIDE SEQUENCE [LARGE SCALE GENOMIC DNA]</scope>
    <source>
        <strain evidence="6 7">JCM 13560</strain>
    </source>
</reference>
<evidence type="ECO:0000259" key="5">
    <source>
        <dbReference type="Pfam" id="PF24318"/>
    </source>
</evidence>
<gene>
    <name evidence="6" type="ORF">C461_10883</name>
</gene>
<dbReference type="EMBL" id="AOJI01000026">
    <property type="protein sequence ID" value="EMA66540.1"/>
    <property type="molecule type" value="Genomic_DNA"/>
</dbReference>
<dbReference type="InterPro" id="IPR055913">
    <property type="entry name" value="DUF7490"/>
</dbReference>
<dbReference type="Gene3D" id="2.60.40.10">
    <property type="entry name" value="Immunoglobulins"/>
    <property type="match status" value="1"/>
</dbReference>
<dbReference type="GO" id="GO:0030115">
    <property type="term" value="C:S-layer"/>
    <property type="evidence" value="ECO:0007669"/>
    <property type="project" value="UniProtKB-SubCell"/>
</dbReference>
<keyword evidence="7" id="KW-1185">Reference proteome</keyword>
<keyword evidence="3" id="KW-0472">Membrane</keyword>
<dbReference type="Pfam" id="PF24318">
    <property type="entry name" value="DUF7490"/>
    <property type="match status" value="2"/>
</dbReference>
<dbReference type="OrthoDB" id="50312at2157"/>
<dbReference type="PATRIC" id="fig|1230454.4.peg.2191"/>
<feature type="region of interest" description="Disordered" evidence="2">
    <location>
        <begin position="289"/>
        <end position="322"/>
    </location>
</feature>
<dbReference type="NCBIfam" id="TIGR04126">
    <property type="entry name" value="PGF_CTERM"/>
    <property type="match status" value="1"/>
</dbReference>
<organism evidence="6 7">
    <name type="scientific">Halorubrum aidingense JCM 13560</name>
    <dbReference type="NCBI Taxonomy" id="1230454"/>
    <lineage>
        <taxon>Archaea</taxon>
        <taxon>Methanobacteriati</taxon>
        <taxon>Methanobacteriota</taxon>
        <taxon>Stenosarchaea group</taxon>
        <taxon>Halobacteria</taxon>
        <taxon>Halobacteriales</taxon>
        <taxon>Haloferacaceae</taxon>
        <taxon>Halorubrum</taxon>
    </lineage>
</organism>
<feature type="transmembrane region" description="Helical" evidence="3">
    <location>
        <begin position="323"/>
        <end position="340"/>
    </location>
</feature>
<name>M0PCK0_9EURY</name>
<keyword evidence="1" id="KW-0732">Signal</keyword>
<dbReference type="AlphaFoldDB" id="M0PCK0"/>
<dbReference type="STRING" id="1230454.C461_10883"/>
<dbReference type="Pfam" id="PF18204">
    <property type="entry name" value="PGF-CTERM"/>
    <property type="match status" value="1"/>
</dbReference>
<evidence type="ECO:0000256" key="2">
    <source>
        <dbReference type="SAM" id="MobiDB-lite"/>
    </source>
</evidence>
<evidence type="ECO:0000256" key="1">
    <source>
        <dbReference type="ARBA" id="ARBA00022729"/>
    </source>
</evidence>